<feature type="domain" description="Tetrapyrrole biosynthesis uroporphyrinogen III synthase" evidence="1">
    <location>
        <begin position="89"/>
        <end position="277"/>
    </location>
</feature>
<dbReference type="GO" id="GO:0004852">
    <property type="term" value="F:uroporphyrinogen-III synthase activity"/>
    <property type="evidence" value="ECO:0007669"/>
    <property type="project" value="InterPro"/>
</dbReference>
<dbReference type="STRING" id="391595.RLO149_c041330"/>
<accession>F7ZGB3</accession>
<organism evidence="2 3">
    <name type="scientific">Roseobacter litoralis (strain ATCC 49566 / DSM 6996 / JCM 21268 / NBRC 15278 / OCh 149)</name>
    <dbReference type="NCBI Taxonomy" id="391595"/>
    <lineage>
        <taxon>Bacteria</taxon>
        <taxon>Pseudomonadati</taxon>
        <taxon>Pseudomonadota</taxon>
        <taxon>Alphaproteobacteria</taxon>
        <taxon>Rhodobacterales</taxon>
        <taxon>Roseobacteraceae</taxon>
        <taxon>Roseobacter</taxon>
    </lineage>
</organism>
<evidence type="ECO:0000313" key="3">
    <source>
        <dbReference type="Proteomes" id="UP000001353"/>
    </source>
</evidence>
<protein>
    <submittedName>
        <fullName evidence="2">Uroporophyrinogen-III synthase HemD-like protein</fullName>
    </submittedName>
</protein>
<dbReference type="Pfam" id="PF02602">
    <property type="entry name" value="HEM4"/>
    <property type="match status" value="1"/>
</dbReference>
<dbReference type="EMBL" id="CP002623">
    <property type="protein sequence ID" value="AEI96029.1"/>
    <property type="molecule type" value="Genomic_DNA"/>
</dbReference>
<gene>
    <name evidence="2" type="ordered locus">RLO149_c041330</name>
</gene>
<dbReference type="AlphaFoldDB" id="F7ZGB3"/>
<evidence type="ECO:0000313" key="2">
    <source>
        <dbReference type="EMBL" id="AEI96029.1"/>
    </source>
</evidence>
<evidence type="ECO:0000259" key="1">
    <source>
        <dbReference type="Pfam" id="PF02602"/>
    </source>
</evidence>
<dbReference type="GO" id="GO:0033014">
    <property type="term" value="P:tetrapyrrole biosynthetic process"/>
    <property type="evidence" value="ECO:0007669"/>
    <property type="project" value="InterPro"/>
</dbReference>
<dbReference type="eggNOG" id="COG1587">
    <property type="taxonomic scope" value="Bacteria"/>
</dbReference>
<name>F7ZGB3_ROSLO</name>
<dbReference type="Proteomes" id="UP000001353">
    <property type="component" value="Chromosome"/>
</dbReference>
<dbReference type="KEGG" id="rli:RLO149_c041330"/>
<proteinExistence type="predicted"/>
<sequence>MSRRMRFYAARRRLCHHNCFPAQELSECGPFKPPLHAFDLAGNTEARRKQCRGVAKAVQKIPVILTRPKGSNSVFKAGIAPNVRDRLEFIRSPLLEITPIEQSADCSGAQHAIFTSANGVKLAPNGNGRRAFCVGRKTTELAQSHGWDGVFAGATVTGLKEYVLTQQPQGEIHHYSGVFVRGNVAKELSAAGLNVMNVPLYDQRLLPFSAEALAVLQAKTPVIVPLFSPRTAAHFGAMAPAHPKLYIIAMSSAVADSLEEIAVSQLMVAQEPTAKSMAVCVEYLILNDSLG</sequence>
<reference evidence="2 3" key="1">
    <citation type="journal article" date="2011" name="BMC Genomics">
        <title>Comparative genome analysis and genome-guided physiological analysis of Roseobacter litoralis.</title>
        <authorList>
            <person name="Kalhoefer D."/>
            <person name="Thole S."/>
            <person name="Voget S."/>
            <person name="Lehmann R."/>
            <person name="Liesegang H."/>
            <person name="Wollher A."/>
            <person name="Daniel R."/>
            <person name="Simon M."/>
            <person name="Brinkhoff T."/>
        </authorList>
    </citation>
    <scope>NUCLEOTIDE SEQUENCE [LARGE SCALE GENOMIC DNA]</scope>
    <source>
        <strain evidence="3">ATCC 49566 / DSM 6996 / JCM 21268 / NBRC 15278 / OCh 149</strain>
    </source>
</reference>
<keyword evidence="3" id="KW-1185">Reference proteome</keyword>
<dbReference type="SUPFAM" id="SSF69618">
    <property type="entry name" value="HemD-like"/>
    <property type="match status" value="1"/>
</dbReference>
<dbReference type="Gene3D" id="3.40.50.10090">
    <property type="match status" value="2"/>
</dbReference>
<dbReference type="HOGENOM" id="CLU_011276_10_0_5"/>
<dbReference type="InterPro" id="IPR003754">
    <property type="entry name" value="4pyrrol_synth_uPrphyn_synth"/>
</dbReference>
<dbReference type="CDD" id="cd06578">
    <property type="entry name" value="HemD"/>
    <property type="match status" value="1"/>
</dbReference>
<dbReference type="InterPro" id="IPR036108">
    <property type="entry name" value="4pyrrol_syn_uPrphyn_synt_sf"/>
</dbReference>